<accession>A0A0D6PBY1</accession>
<dbReference type="RefSeq" id="WP_048877355.1">
    <property type="nucleotide sequence ID" value="NZ_BANC01000010.1"/>
</dbReference>
<evidence type="ECO:0000256" key="6">
    <source>
        <dbReference type="ARBA" id="ARBA00030642"/>
    </source>
</evidence>
<evidence type="ECO:0000313" key="12">
    <source>
        <dbReference type="EMBL" id="GAN78871.1"/>
    </source>
</evidence>
<feature type="region of interest" description="Disordered" evidence="9">
    <location>
        <begin position="280"/>
        <end position="301"/>
    </location>
</feature>
<keyword evidence="8 12" id="KW-0413">Isomerase</keyword>
<dbReference type="Proteomes" id="UP000032668">
    <property type="component" value="Unassembled WGS sequence"/>
</dbReference>
<evidence type="ECO:0000256" key="5">
    <source>
        <dbReference type="ARBA" id="ARBA00023110"/>
    </source>
</evidence>
<comment type="catalytic activity">
    <reaction evidence="1">
        <text>[protein]-peptidylproline (omega=180) = [protein]-peptidylproline (omega=0)</text>
        <dbReference type="Rhea" id="RHEA:16237"/>
        <dbReference type="Rhea" id="RHEA-COMP:10747"/>
        <dbReference type="Rhea" id="RHEA-COMP:10748"/>
        <dbReference type="ChEBI" id="CHEBI:83833"/>
        <dbReference type="ChEBI" id="CHEBI:83834"/>
        <dbReference type="EC" id="5.2.1.8"/>
    </reaction>
</comment>
<dbReference type="Gene3D" id="1.10.8.1040">
    <property type="match status" value="1"/>
</dbReference>
<evidence type="ECO:0000313" key="13">
    <source>
        <dbReference type="Proteomes" id="UP000032668"/>
    </source>
</evidence>
<evidence type="ECO:0000256" key="10">
    <source>
        <dbReference type="SAM" id="SignalP"/>
    </source>
</evidence>
<dbReference type="AlphaFoldDB" id="A0A0D6PBY1"/>
<evidence type="ECO:0000256" key="7">
    <source>
        <dbReference type="ARBA" id="ARBA00031484"/>
    </source>
</evidence>
<dbReference type="InterPro" id="IPR050245">
    <property type="entry name" value="PrsA_foldase"/>
</dbReference>
<dbReference type="EC" id="5.2.1.8" evidence="3"/>
<dbReference type="SUPFAM" id="SSF54534">
    <property type="entry name" value="FKBP-like"/>
    <property type="match status" value="1"/>
</dbReference>
<evidence type="ECO:0000256" key="2">
    <source>
        <dbReference type="ARBA" id="ARBA00007656"/>
    </source>
</evidence>
<name>A0A0D6PBY1_9PROT</name>
<evidence type="ECO:0000256" key="3">
    <source>
        <dbReference type="ARBA" id="ARBA00013194"/>
    </source>
</evidence>
<dbReference type="STRING" id="1120923.SAMN02746095_02317"/>
<evidence type="ECO:0000256" key="8">
    <source>
        <dbReference type="PROSITE-ProRule" id="PRU00278"/>
    </source>
</evidence>
<evidence type="ECO:0000259" key="11">
    <source>
        <dbReference type="PROSITE" id="PS50198"/>
    </source>
</evidence>
<sequence length="301" mass="32320">MRHLPTLSALALSLALAAPAAFAATTSSADSSKTAAPADSNPVVATVNNIKIHMSDIQADAQNIPPQMQQLPPEKLLPLLINQEVDRKALLIAAQKEGLEKDPNVAARMKAAANVQLENAYVQKAVAAQVTDTAVQAYYDQHYAGKPGPEQVDARQILVSSKEKAEDIIKQLNKGADFAKLAEKDSIDPGAKNGGELGWFSKDEMVPAFADAAFALKKGEYTKTPVQTQFGWHVILNEGHRTAPTPSLDDVKQEIRQKLADQAVQNVLDKVRGQVKIQVFDANGKPLPEEKSAPSSSDSSK</sequence>
<protein>
    <recommendedName>
        <fullName evidence="4">Parvulin-like PPIase</fullName>
        <ecNumber evidence="3">5.2.1.8</ecNumber>
    </recommendedName>
    <alternativeName>
        <fullName evidence="6">Peptidyl-prolyl cis-trans isomerase plp</fullName>
    </alternativeName>
    <alternativeName>
        <fullName evidence="7">Rotamase plp</fullName>
    </alternativeName>
</protein>
<keyword evidence="5 8" id="KW-0697">Rotamase</keyword>
<dbReference type="PROSITE" id="PS50198">
    <property type="entry name" value="PPIC_PPIASE_2"/>
    <property type="match status" value="1"/>
</dbReference>
<reference evidence="12 13" key="1">
    <citation type="submission" date="2012-11" db="EMBL/GenBank/DDBJ databases">
        <title>Whole genome sequence of Acidocella aminolytica 101 = DSM 11237.</title>
        <authorList>
            <person name="Azuma Y."/>
            <person name="Higashiura N."/>
            <person name="Hirakawa H."/>
            <person name="Matsushita K."/>
        </authorList>
    </citation>
    <scope>NUCLEOTIDE SEQUENCE [LARGE SCALE GENOMIC DNA]</scope>
    <source>
        <strain evidence="13">101 / DSM 11237</strain>
    </source>
</reference>
<dbReference type="Gene3D" id="3.10.50.40">
    <property type="match status" value="1"/>
</dbReference>
<evidence type="ECO:0000256" key="1">
    <source>
        <dbReference type="ARBA" id="ARBA00000971"/>
    </source>
</evidence>
<evidence type="ECO:0000256" key="9">
    <source>
        <dbReference type="SAM" id="MobiDB-lite"/>
    </source>
</evidence>
<dbReference type="SUPFAM" id="SSF109998">
    <property type="entry name" value="Triger factor/SurA peptide-binding domain-like"/>
    <property type="match status" value="1"/>
</dbReference>
<dbReference type="Pfam" id="PF13616">
    <property type="entry name" value="Rotamase_3"/>
    <property type="match status" value="1"/>
</dbReference>
<gene>
    <name evidence="12" type="ORF">Aam_010_049</name>
</gene>
<proteinExistence type="inferred from homology"/>
<comment type="similarity">
    <text evidence="2">Belongs to the PpiC/parvulin rotamase family.</text>
</comment>
<keyword evidence="13" id="KW-1185">Reference proteome</keyword>
<comment type="caution">
    <text evidence="12">The sequence shown here is derived from an EMBL/GenBank/DDBJ whole genome shotgun (WGS) entry which is preliminary data.</text>
</comment>
<feature type="domain" description="PpiC" evidence="11">
    <location>
        <begin position="149"/>
        <end position="239"/>
    </location>
</feature>
<feature type="signal peptide" evidence="10">
    <location>
        <begin position="1"/>
        <end position="23"/>
    </location>
</feature>
<dbReference type="InterPro" id="IPR000297">
    <property type="entry name" value="PPIase_PpiC"/>
</dbReference>
<dbReference type="EMBL" id="BANC01000010">
    <property type="protein sequence ID" value="GAN78871.1"/>
    <property type="molecule type" value="Genomic_DNA"/>
</dbReference>
<dbReference type="InterPro" id="IPR027304">
    <property type="entry name" value="Trigger_fact/SurA_dom_sf"/>
</dbReference>
<dbReference type="GO" id="GO:0003755">
    <property type="term" value="F:peptidyl-prolyl cis-trans isomerase activity"/>
    <property type="evidence" value="ECO:0007669"/>
    <property type="project" value="UniProtKB-KW"/>
</dbReference>
<keyword evidence="10" id="KW-0732">Signal</keyword>
<feature type="chain" id="PRO_5010310527" description="Parvulin-like PPIase" evidence="10">
    <location>
        <begin position="24"/>
        <end position="301"/>
    </location>
</feature>
<dbReference type="PANTHER" id="PTHR47245:SF2">
    <property type="entry name" value="PEPTIDYL-PROLYL CIS-TRANS ISOMERASE HP_0175-RELATED"/>
    <property type="match status" value="1"/>
</dbReference>
<dbReference type="InterPro" id="IPR046357">
    <property type="entry name" value="PPIase_dom_sf"/>
</dbReference>
<dbReference type="OrthoDB" id="14196at2"/>
<evidence type="ECO:0000256" key="4">
    <source>
        <dbReference type="ARBA" id="ARBA00018370"/>
    </source>
</evidence>
<organism evidence="12 13">
    <name type="scientific">Acidocella aminolytica 101 = DSM 11237</name>
    <dbReference type="NCBI Taxonomy" id="1120923"/>
    <lineage>
        <taxon>Bacteria</taxon>
        <taxon>Pseudomonadati</taxon>
        <taxon>Pseudomonadota</taxon>
        <taxon>Alphaproteobacteria</taxon>
        <taxon>Acetobacterales</taxon>
        <taxon>Acidocellaceae</taxon>
        <taxon>Acidocella</taxon>
    </lineage>
</organism>
<dbReference type="PANTHER" id="PTHR47245">
    <property type="entry name" value="PEPTIDYLPROLYL ISOMERASE"/>
    <property type="match status" value="1"/>
</dbReference>